<dbReference type="Proteomes" id="UP000504637">
    <property type="component" value="Unplaced"/>
</dbReference>
<name>A0A6J3M8K0_9PEZI</name>
<accession>A0A6J3M8K0</accession>
<reference evidence="2" key="1">
    <citation type="submission" date="2020-01" db="EMBL/GenBank/DDBJ databases">
        <authorList>
            <consortium name="DOE Joint Genome Institute"/>
            <person name="Haridas S."/>
            <person name="Albert R."/>
            <person name="Binder M."/>
            <person name="Bloem J."/>
            <person name="Labutti K."/>
            <person name="Salamov A."/>
            <person name="Andreopoulos B."/>
            <person name="Baker S.E."/>
            <person name="Barry K."/>
            <person name="Bills G."/>
            <person name="Bluhm B.H."/>
            <person name="Cannon C."/>
            <person name="Castanera R."/>
            <person name="Culley D.E."/>
            <person name="Daum C."/>
            <person name="Ezra D."/>
            <person name="Gonzalez J.B."/>
            <person name="Henrissat B."/>
            <person name="Kuo A."/>
            <person name="Liang C."/>
            <person name="Lipzen A."/>
            <person name="Lutzoni F."/>
            <person name="Magnuson J."/>
            <person name="Mondo S."/>
            <person name="Nolan M."/>
            <person name="Ohm R."/>
            <person name="Pangilinan J."/>
            <person name="Park H.-J."/>
            <person name="Ramirez L."/>
            <person name="Alfaro M."/>
            <person name="Sun H."/>
            <person name="Tritt A."/>
            <person name="Yoshinaga Y."/>
            <person name="Zwiers L.-H."/>
            <person name="Turgeon B.G."/>
            <person name="Goodwin S.B."/>
            <person name="Spatafora J.W."/>
            <person name="Crous P.W."/>
            <person name="Grigoriev I.V."/>
        </authorList>
    </citation>
    <scope>NUCLEOTIDE SEQUENCE</scope>
    <source>
        <strain evidence="2">CBS 342.82</strain>
    </source>
</reference>
<organism evidence="2">
    <name type="scientific">Dissoconium aciculare CBS 342.82</name>
    <dbReference type="NCBI Taxonomy" id="1314786"/>
    <lineage>
        <taxon>Eukaryota</taxon>
        <taxon>Fungi</taxon>
        <taxon>Dikarya</taxon>
        <taxon>Ascomycota</taxon>
        <taxon>Pezizomycotina</taxon>
        <taxon>Dothideomycetes</taxon>
        <taxon>Dothideomycetidae</taxon>
        <taxon>Mycosphaerellales</taxon>
        <taxon>Dissoconiaceae</taxon>
        <taxon>Dissoconium</taxon>
    </lineage>
</organism>
<reference evidence="2" key="2">
    <citation type="submission" date="2020-04" db="EMBL/GenBank/DDBJ databases">
        <authorList>
            <consortium name="NCBI Genome Project"/>
        </authorList>
    </citation>
    <scope>NUCLEOTIDE SEQUENCE</scope>
    <source>
        <strain evidence="2">CBS 342.82</strain>
    </source>
</reference>
<keyword evidence="1" id="KW-1185">Reference proteome</keyword>
<reference evidence="2" key="3">
    <citation type="submission" date="2025-08" db="UniProtKB">
        <authorList>
            <consortium name="RefSeq"/>
        </authorList>
    </citation>
    <scope>IDENTIFICATION</scope>
    <source>
        <strain evidence="2">CBS 342.82</strain>
    </source>
</reference>
<dbReference type="RefSeq" id="XP_033461356.1">
    <property type="nucleotide sequence ID" value="XM_033599453.1"/>
</dbReference>
<gene>
    <name evidence="2" type="ORF">K489DRAFT_179819</name>
</gene>
<protein>
    <submittedName>
        <fullName evidence="2">Uncharacterized protein</fullName>
    </submittedName>
</protein>
<dbReference type="AlphaFoldDB" id="A0A6J3M8K0"/>
<dbReference type="GeneID" id="54357252"/>
<sequence length="126" mass="13665">MAQPQAYQQVAITTQTGKGALEPMSILLNDSFRDDPAMRYGLGALSEAEQEAYRQQFLRVLFKAAALNGGSFHFARDDKSCGGIWVPPGKKVDNPLTVFPSGFLGVIRKLGLKGSSTQAAKIPFFL</sequence>
<proteinExistence type="predicted"/>
<evidence type="ECO:0000313" key="2">
    <source>
        <dbReference type="RefSeq" id="XP_033461356.1"/>
    </source>
</evidence>
<dbReference type="OrthoDB" id="544277at2759"/>
<evidence type="ECO:0000313" key="1">
    <source>
        <dbReference type="Proteomes" id="UP000504637"/>
    </source>
</evidence>